<dbReference type="Proteomes" id="UP000770661">
    <property type="component" value="Unassembled WGS sequence"/>
</dbReference>
<comment type="caution">
    <text evidence="1">The sequence shown here is derived from an EMBL/GenBank/DDBJ whole genome shotgun (WGS) entry which is preliminary data.</text>
</comment>
<dbReference type="EMBL" id="JACEEZ010013560">
    <property type="protein sequence ID" value="KAG0720028.1"/>
    <property type="molecule type" value="Genomic_DNA"/>
</dbReference>
<sequence>MFEPCVPFSIPGAPANLTQTLSKLLASCRNSDVRGSSRVTGEEYTNLFLQCHARLYLHGDTVHAQEALPTLSSALSTLVATNAFTRTSLIQMVVVNLFALCYFSGKITVKTGEEADAKKDEEKLENTKEHDECLKIVEELTVGMLAALLLPVHTIRDPDQLLTYPALPAGKKRHIHTQITYRSIQSLKDNTQLPAIPLDIHPSESSFPCEDRVHLSGMDTTRLF</sequence>
<evidence type="ECO:0000313" key="2">
    <source>
        <dbReference type="Proteomes" id="UP000770661"/>
    </source>
</evidence>
<dbReference type="AlphaFoldDB" id="A0A8J4Y4F8"/>
<keyword evidence="2" id="KW-1185">Reference proteome</keyword>
<name>A0A8J4Y4F8_CHIOP</name>
<reference evidence="1" key="1">
    <citation type="submission" date="2020-07" db="EMBL/GenBank/DDBJ databases">
        <title>The High-quality genome of the commercially important snow crab, Chionoecetes opilio.</title>
        <authorList>
            <person name="Jeong J.-H."/>
            <person name="Ryu S."/>
        </authorList>
    </citation>
    <scope>NUCLEOTIDE SEQUENCE</scope>
    <source>
        <strain evidence="1">MADBK_172401_WGS</strain>
        <tissue evidence="1">Digestive gland</tissue>
    </source>
</reference>
<evidence type="ECO:0000313" key="1">
    <source>
        <dbReference type="EMBL" id="KAG0720028.1"/>
    </source>
</evidence>
<accession>A0A8J4Y4F8</accession>
<dbReference type="OrthoDB" id="69928at2759"/>
<gene>
    <name evidence="1" type="ORF">GWK47_007032</name>
</gene>
<organism evidence="1 2">
    <name type="scientific">Chionoecetes opilio</name>
    <name type="common">Atlantic snow crab</name>
    <name type="synonym">Cancer opilio</name>
    <dbReference type="NCBI Taxonomy" id="41210"/>
    <lineage>
        <taxon>Eukaryota</taxon>
        <taxon>Metazoa</taxon>
        <taxon>Ecdysozoa</taxon>
        <taxon>Arthropoda</taxon>
        <taxon>Crustacea</taxon>
        <taxon>Multicrustacea</taxon>
        <taxon>Malacostraca</taxon>
        <taxon>Eumalacostraca</taxon>
        <taxon>Eucarida</taxon>
        <taxon>Decapoda</taxon>
        <taxon>Pleocyemata</taxon>
        <taxon>Brachyura</taxon>
        <taxon>Eubrachyura</taxon>
        <taxon>Majoidea</taxon>
        <taxon>Majidae</taxon>
        <taxon>Chionoecetes</taxon>
    </lineage>
</organism>
<protein>
    <submittedName>
        <fullName evidence="1">Uncharacterized protein</fullName>
    </submittedName>
</protein>
<proteinExistence type="predicted"/>